<dbReference type="EMBL" id="LVCJ01000005">
    <property type="protein sequence ID" value="OAL39325.1"/>
    <property type="molecule type" value="Genomic_DNA"/>
</dbReference>
<keyword evidence="4 9" id="KW-0489">Methyltransferase</keyword>
<keyword evidence="7 9" id="KW-0539">Nucleus</keyword>
<dbReference type="PANTHER" id="PTHR12787:SF0">
    <property type="entry name" value="RIBOSOMAL RNA-PROCESSING PROTEIN 8"/>
    <property type="match status" value="1"/>
</dbReference>
<evidence type="ECO:0000256" key="7">
    <source>
        <dbReference type="ARBA" id="ARBA00023242"/>
    </source>
</evidence>
<feature type="compositionally biased region" description="Polar residues" evidence="10">
    <location>
        <begin position="243"/>
        <end position="269"/>
    </location>
</feature>
<feature type="compositionally biased region" description="Polar residues" evidence="10">
    <location>
        <begin position="20"/>
        <end position="35"/>
    </location>
</feature>
<feature type="region of interest" description="Disordered" evidence="10">
    <location>
        <begin position="20"/>
        <end position="169"/>
    </location>
</feature>
<feature type="compositionally biased region" description="Gly residues" evidence="10">
    <location>
        <begin position="500"/>
        <end position="511"/>
    </location>
</feature>
<feature type="region of interest" description="Disordered" evidence="10">
    <location>
        <begin position="496"/>
        <end position="519"/>
    </location>
</feature>
<comment type="caution">
    <text evidence="11">The sequence shown here is derived from an EMBL/GenBank/DDBJ whole genome shotgun (WGS) entry which is preliminary data.</text>
</comment>
<dbReference type="GO" id="GO:0042273">
    <property type="term" value="P:ribosomal large subunit biogenesis"/>
    <property type="evidence" value="ECO:0007669"/>
    <property type="project" value="TreeGrafter"/>
</dbReference>
<dbReference type="Pfam" id="PF05148">
    <property type="entry name" value="Methyltransf_8"/>
    <property type="match status" value="1"/>
</dbReference>
<dbReference type="PANTHER" id="PTHR12787">
    <property type="entry name" value="RIBOSOMAL RNA-PROCESSING PROTEIN 8"/>
    <property type="match status" value="1"/>
</dbReference>
<evidence type="ECO:0000256" key="1">
    <source>
        <dbReference type="ARBA" id="ARBA00004604"/>
    </source>
</evidence>
<keyword evidence="5 9" id="KW-0808">Transferase</keyword>
<comment type="subcellular location">
    <subcellularLocation>
        <location evidence="1 9">Nucleus</location>
        <location evidence="1 9">Nucleolus</location>
    </subcellularLocation>
</comment>
<evidence type="ECO:0000256" key="10">
    <source>
        <dbReference type="SAM" id="MobiDB-lite"/>
    </source>
</evidence>
<dbReference type="GO" id="GO:0005730">
    <property type="term" value="C:nucleolus"/>
    <property type="evidence" value="ECO:0007669"/>
    <property type="project" value="UniProtKB-SubCell"/>
</dbReference>
<dbReference type="GO" id="GO:0016433">
    <property type="term" value="F:rRNA (adenine) methyltransferase activity"/>
    <property type="evidence" value="ECO:0007669"/>
    <property type="project" value="TreeGrafter"/>
</dbReference>
<dbReference type="EC" id="2.1.1.-" evidence="9"/>
<feature type="compositionally biased region" description="Basic and acidic residues" evidence="10">
    <location>
        <begin position="42"/>
        <end position="61"/>
    </location>
</feature>
<dbReference type="Gene3D" id="1.10.10.2150">
    <property type="entry name" value="Ribosomal RNA-processing protein 8, N-terminal domain"/>
    <property type="match status" value="1"/>
</dbReference>
<feature type="compositionally biased region" description="Basic and acidic residues" evidence="10">
    <location>
        <begin position="129"/>
        <end position="139"/>
    </location>
</feature>
<dbReference type="SUPFAM" id="SSF53335">
    <property type="entry name" value="S-adenosyl-L-methionine-dependent methyltransferases"/>
    <property type="match status" value="1"/>
</dbReference>
<gene>
    <name evidence="11" type="ORF">AYO20_01195</name>
</gene>
<evidence type="ECO:0000313" key="12">
    <source>
        <dbReference type="Proteomes" id="UP000185904"/>
    </source>
</evidence>
<evidence type="ECO:0000256" key="4">
    <source>
        <dbReference type="ARBA" id="ARBA00022603"/>
    </source>
</evidence>
<feature type="compositionally biased region" description="Polar residues" evidence="10">
    <location>
        <begin position="114"/>
        <end position="123"/>
    </location>
</feature>
<evidence type="ECO:0000256" key="5">
    <source>
        <dbReference type="ARBA" id="ARBA00022679"/>
    </source>
</evidence>
<dbReference type="InterPro" id="IPR042036">
    <property type="entry name" value="RRP8_N"/>
</dbReference>
<evidence type="ECO:0000256" key="2">
    <source>
        <dbReference type="ARBA" id="ARBA00006301"/>
    </source>
</evidence>
<reference evidence="11 12" key="1">
    <citation type="submission" date="2016-03" db="EMBL/GenBank/DDBJ databases">
        <title>The draft genome sequence of Fonsecaea nubica causative agent of cutaneous subcutaneous infection in human host.</title>
        <authorList>
            <person name="Costa F."/>
            <person name="Sybren D.H."/>
            <person name="Raittz R.T."/>
            <person name="Weiss V.A."/>
            <person name="Leao A.C."/>
            <person name="Gomes R."/>
            <person name="De Souza E.M."/>
            <person name="Pedrosa F.O."/>
            <person name="Steffens M.B."/>
            <person name="Bombassaro A."/>
            <person name="Tadra-Sfeir M.Z."/>
            <person name="Moreno L.F."/>
            <person name="Najafzadeh M.J."/>
            <person name="Felipe M.S."/>
            <person name="Teixeira M."/>
            <person name="Sun J."/>
            <person name="Xi L."/>
            <person name="Castro M.A."/>
            <person name="Vicente V.A."/>
        </authorList>
    </citation>
    <scope>NUCLEOTIDE SEQUENCE [LARGE SCALE GENOMIC DNA]</scope>
    <source>
        <strain evidence="11 12">CBS 269.64</strain>
    </source>
</reference>
<protein>
    <recommendedName>
        <fullName evidence="8 9">Ribosomal RNA-processing protein 8</fullName>
        <ecNumber evidence="9">2.1.1.-</ecNumber>
    </recommendedName>
</protein>
<dbReference type="InterPro" id="IPR029063">
    <property type="entry name" value="SAM-dependent_MTases_sf"/>
</dbReference>
<feature type="region of interest" description="Disordered" evidence="10">
    <location>
        <begin position="373"/>
        <end position="416"/>
    </location>
</feature>
<keyword evidence="3 9" id="KW-0698">rRNA processing</keyword>
<keyword evidence="12" id="KW-1185">Reference proteome</keyword>
<feature type="region of interest" description="Disordered" evidence="10">
    <location>
        <begin position="241"/>
        <end position="274"/>
    </location>
</feature>
<feature type="compositionally biased region" description="Basic and acidic residues" evidence="10">
    <location>
        <begin position="78"/>
        <end position="92"/>
    </location>
</feature>
<dbReference type="AlphaFoldDB" id="A0A178DE24"/>
<comment type="function">
    <text evidence="9">S-adenosyl-L-methionine-dependent methyltransferase that specifically methylates the N(1) position of adenine in helix 25.1 in 25S rRNA. Required both for ribosomal 40S and 60S subunits biogenesis. Required for efficient pre-rRNA cleavage at site A2.</text>
</comment>
<name>A0A178DE24_9EURO</name>
<dbReference type="Proteomes" id="UP000185904">
    <property type="component" value="Unassembled WGS sequence"/>
</dbReference>
<dbReference type="RefSeq" id="XP_022504337.1">
    <property type="nucleotide sequence ID" value="XM_022639501.1"/>
</dbReference>
<sequence length="535" mass="58371">MFAVPGWAVDSTSLVQEKLASTSDAHLSPSVSTSASKKRKNAFPDHHEASKVSGTELEKLWNQRAGAKPASGITQGELQRHGHQTGERHKAGAETISVPDRKRRGKKNKDNTRPTVNGQQQPVQAGRVQKAEDDGRRDDDGEAEVSSSRSTPRDSIPKALPPVPPIPARLTPLQAKMRNKLTSARFRHLNETLYTTTSSAAMTLFTNSPDLFAEYHAGFSQQVKDSWPVNPVERYISAIKTRGQISTTAHEPNRQQPGKSPKTSLQSSPLPRRKTGSCTIADLGCGDAPLARGCQSVIKALKLKFHNFDLHTPNTLVTKADISSLPLRDGEADIAVFCLSLMGTNWINFVEEAWRILRGDGRGECWVSEVKSRFGRPKRQPGQSVENSVGKKRRKQNAKKKTGGTGVEGSDDEVQGELFVEDSTATEATGEETDISAFVSVMTRRGFLLREGSVDKSNKMFVSMVFVKSGVPTAGKYKGLKWNGREYQKIEDAKLKGRGRPGAGSVAGGDHGVGDSDMTVEEEAKVLKPCVYKTR</sequence>
<dbReference type="GeneID" id="34584619"/>
<comment type="similarity">
    <text evidence="2 9">Belongs to the methyltransferase superfamily. RRP8 family.</text>
</comment>
<dbReference type="InterPro" id="IPR007823">
    <property type="entry name" value="RRP8"/>
</dbReference>
<dbReference type="FunFam" id="1.10.10.2150:FF:000001">
    <property type="entry name" value="Ribosomal RNA-processing protein 8"/>
    <property type="match status" value="1"/>
</dbReference>
<dbReference type="Gene3D" id="3.40.50.150">
    <property type="entry name" value="Vaccinia Virus protein VP39"/>
    <property type="match status" value="1"/>
</dbReference>
<feature type="compositionally biased region" description="Basic residues" evidence="10">
    <location>
        <begin position="390"/>
        <end position="402"/>
    </location>
</feature>
<proteinExistence type="inferred from homology"/>
<accession>A0A178DE24</accession>
<dbReference type="OrthoDB" id="10258825at2759"/>
<evidence type="ECO:0000256" key="6">
    <source>
        <dbReference type="ARBA" id="ARBA00022691"/>
    </source>
</evidence>
<evidence type="ECO:0000256" key="8">
    <source>
        <dbReference type="ARBA" id="ARBA00076672"/>
    </source>
</evidence>
<organism evidence="11 12">
    <name type="scientific">Fonsecaea nubica</name>
    <dbReference type="NCBI Taxonomy" id="856822"/>
    <lineage>
        <taxon>Eukaryota</taxon>
        <taxon>Fungi</taxon>
        <taxon>Dikarya</taxon>
        <taxon>Ascomycota</taxon>
        <taxon>Pezizomycotina</taxon>
        <taxon>Eurotiomycetes</taxon>
        <taxon>Chaetothyriomycetidae</taxon>
        <taxon>Chaetothyriales</taxon>
        <taxon>Herpotrichiellaceae</taxon>
        <taxon>Fonsecaea</taxon>
    </lineage>
</organism>
<evidence type="ECO:0000313" key="11">
    <source>
        <dbReference type="EMBL" id="OAL39325.1"/>
    </source>
</evidence>
<keyword evidence="6 9" id="KW-0949">S-adenosyl-L-methionine</keyword>
<evidence type="ECO:0000256" key="3">
    <source>
        <dbReference type="ARBA" id="ARBA00022552"/>
    </source>
</evidence>
<evidence type="ECO:0000256" key="9">
    <source>
        <dbReference type="RuleBase" id="RU365074"/>
    </source>
</evidence>